<feature type="chain" id="PRO_5009288344" evidence="1">
    <location>
        <begin position="22"/>
        <end position="149"/>
    </location>
</feature>
<sequence>MKSILVTAVVVTLGTAGAGWAAGDLSRANVQTVRLEMGTNDDGMYFKPNDLTFETGKAYKLEMVNVDDIKHEVSLNELTERIFTRKVEIETPDGDLIAEIKGQIHEVEIGPHKTVDWFFVPVQTVDDAEITCEIEGHKEAGMWAKARIK</sequence>
<evidence type="ECO:0000313" key="3">
    <source>
        <dbReference type="Proteomes" id="UP000236742"/>
    </source>
</evidence>
<evidence type="ECO:0000313" key="2">
    <source>
        <dbReference type="EMBL" id="SEF99552.1"/>
    </source>
</evidence>
<dbReference type="AlphaFoldDB" id="A0A1H5WJ90"/>
<protein>
    <submittedName>
        <fullName evidence="2">Uncharacterized copper-binding protein, cupredoxin-like subfamily</fullName>
    </submittedName>
</protein>
<gene>
    <name evidence="2" type="ORF">SAMN05421751_10865</name>
</gene>
<evidence type="ECO:0000256" key="1">
    <source>
        <dbReference type="SAM" id="SignalP"/>
    </source>
</evidence>
<proteinExistence type="predicted"/>
<accession>A0A1H5WJ90</accession>
<organism evidence="2 3">
    <name type="scientific">Jhaorihella thermophila</name>
    <dbReference type="NCBI Taxonomy" id="488547"/>
    <lineage>
        <taxon>Bacteria</taxon>
        <taxon>Pseudomonadati</taxon>
        <taxon>Pseudomonadota</taxon>
        <taxon>Alphaproteobacteria</taxon>
        <taxon>Rhodobacterales</taxon>
        <taxon>Paracoccaceae</taxon>
        <taxon>Jhaorihella</taxon>
    </lineage>
</organism>
<dbReference type="SUPFAM" id="SSF49503">
    <property type="entry name" value="Cupredoxins"/>
    <property type="match status" value="1"/>
</dbReference>
<dbReference type="Proteomes" id="UP000236742">
    <property type="component" value="Unassembled WGS sequence"/>
</dbReference>
<dbReference type="Gene3D" id="2.60.40.420">
    <property type="entry name" value="Cupredoxins - blue copper proteins"/>
    <property type="match status" value="1"/>
</dbReference>
<feature type="signal peptide" evidence="1">
    <location>
        <begin position="1"/>
        <end position="21"/>
    </location>
</feature>
<reference evidence="2 3" key="1">
    <citation type="submission" date="2016-10" db="EMBL/GenBank/DDBJ databases">
        <authorList>
            <person name="de Groot N.N."/>
        </authorList>
    </citation>
    <scope>NUCLEOTIDE SEQUENCE [LARGE SCALE GENOMIC DNA]</scope>
    <source>
        <strain evidence="2 3">DSM 23413</strain>
    </source>
</reference>
<keyword evidence="1" id="KW-0732">Signal</keyword>
<name>A0A1H5WJ90_9RHOB</name>
<dbReference type="EMBL" id="FNVD01000008">
    <property type="protein sequence ID" value="SEF99552.1"/>
    <property type="molecule type" value="Genomic_DNA"/>
</dbReference>
<dbReference type="InterPro" id="IPR008972">
    <property type="entry name" value="Cupredoxin"/>
</dbReference>
<keyword evidence="3" id="KW-1185">Reference proteome</keyword>
<dbReference type="OrthoDB" id="9816061at2"/>
<dbReference type="RefSeq" id="WP_146064205.1">
    <property type="nucleotide sequence ID" value="NZ_FNVD01000008.1"/>
</dbReference>